<dbReference type="Proteomes" id="UP001054837">
    <property type="component" value="Unassembled WGS sequence"/>
</dbReference>
<dbReference type="AlphaFoldDB" id="A0AAV4N647"/>
<gene>
    <name evidence="1" type="ORF">CDAR_426551</name>
</gene>
<dbReference type="EMBL" id="BPLQ01001279">
    <property type="protein sequence ID" value="GIX80305.1"/>
    <property type="molecule type" value="Genomic_DNA"/>
</dbReference>
<organism evidence="1 2">
    <name type="scientific">Caerostris darwini</name>
    <dbReference type="NCBI Taxonomy" id="1538125"/>
    <lineage>
        <taxon>Eukaryota</taxon>
        <taxon>Metazoa</taxon>
        <taxon>Ecdysozoa</taxon>
        <taxon>Arthropoda</taxon>
        <taxon>Chelicerata</taxon>
        <taxon>Arachnida</taxon>
        <taxon>Araneae</taxon>
        <taxon>Araneomorphae</taxon>
        <taxon>Entelegynae</taxon>
        <taxon>Araneoidea</taxon>
        <taxon>Araneidae</taxon>
        <taxon>Caerostris</taxon>
    </lineage>
</organism>
<reference evidence="1 2" key="1">
    <citation type="submission" date="2021-06" db="EMBL/GenBank/DDBJ databases">
        <title>Caerostris darwini draft genome.</title>
        <authorList>
            <person name="Kono N."/>
            <person name="Arakawa K."/>
        </authorList>
    </citation>
    <scope>NUCLEOTIDE SEQUENCE [LARGE SCALE GENOMIC DNA]</scope>
</reference>
<name>A0AAV4N647_9ARAC</name>
<evidence type="ECO:0000313" key="2">
    <source>
        <dbReference type="Proteomes" id="UP001054837"/>
    </source>
</evidence>
<evidence type="ECO:0000313" key="1">
    <source>
        <dbReference type="EMBL" id="GIX80305.1"/>
    </source>
</evidence>
<proteinExistence type="predicted"/>
<protein>
    <submittedName>
        <fullName evidence="1">Uncharacterized protein</fullName>
    </submittedName>
</protein>
<sequence>MGSVTREAKSRFLLNMHVSNVFAGHRIMEGHSKRDNILDFPNDCLKNRRKKKKNERVGQQQTNNGYLSWHCKTSMEETCTVGCTEVDEEYFSNTLGCYILEGKHVEKWPRRAGNTL</sequence>
<accession>A0AAV4N647</accession>
<keyword evidence="2" id="KW-1185">Reference proteome</keyword>
<comment type="caution">
    <text evidence="1">The sequence shown here is derived from an EMBL/GenBank/DDBJ whole genome shotgun (WGS) entry which is preliminary data.</text>
</comment>